<protein>
    <recommendedName>
        <fullName evidence="1">Methyltransferase domain-containing protein</fullName>
    </recommendedName>
</protein>
<accession>A0A9Q8LAR5</accession>
<dbReference type="Pfam" id="PF13847">
    <property type="entry name" value="Methyltransf_31"/>
    <property type="match status" value="1"/>
</dbReference>
<dbReference type="InterPro" id="IPR050447">
    <property type="entry name" value="Erg6_SMT_methyltransf"/>
</dbReference>
<dbReference type="InterPro" id="IPR025714">
    <property type="entry name" value="Methyltranfer_dom"/>
</dbReference>
<dbReference type="PANTHER" id="PTHR44068:SF11">
    <property type="entry name" value="GERANYL DIPHOSPHATE 2-C-METHYLTRANSFERASE"/>
    <property type="match status" value="1"/>
</dbReference>
<feature type="domain" description="Methyltransferase" evidence="1">
    <location>
        <begin position="62"/>
        <end position="170"/>
    </location>
</feature>
<proteinExistence type="predicted"/>
<reference evidence="2" key="2">
    <citation type="journal article" date="2022" name="Microb. Genom.">
        <title>A chromosome-scale genome assembly of the tomato pathogen Cladosporium fulvum reveals a compartmentalized genome architecture and the presence of a dispensable chromosome.</title>
        <authorList>
            <person name="Zaccaron A.Z."/>
            <person name="Chen L.H."/>
            <person name="Samaras A."/>
            <person name="Stergiopoulos I."/>
        </authorList>
    </citation>
    <scope>NUCLEOTIDE SEQUENCE</scope>
    <source>
        <strain evidence="2">Race5_Kim</strain>
    </source>
</reference>
<dbReference type="PANTHER" id="PTHR44068">
    <property type="entry name" value="ZGC:194242"/>
    <property type="match status" value="1"/>
</dbReference>
<gene>
    <name evidence="2" type="ORF">CLAFUR5_03488</name>
</gene>
<dbReference type="CDD" id="cd02440">
    <property type="entry name" value="AdoMet_MTases"/>
    <property type="match status" value="1"/>
</dbReference>
<dbReference type="RefSeq" id="XP_047757679.1">
    <property type="nucleotide sequence ID" value="XM_047902636.1"/>
</dbReference>
<dbReference type="EMBL" id="CP090164">
    <property type="protein sequence ID" value="UJO13313.1"/>
    <property type="molecule type" value="Genomic_DNA"/>
</dbReference>
<dbReference type="KEGG" id="ffu:CLAFUR5_03488"/>
<dbReference type="Gene3D" id="3.40.50.150">
    <property type="entry name" value="Vaccinia Virus protein VP39"/>
    <property type="match status" value="1"/>
</dbReference>
<dbReference type="OMA" id="EHTTLIC"/>
<dbReference type="InterPro" id="IPR029063">
    <property type="entry name" value="SAM-dependent_MTases_sf"/>
</dbReference>
<dbReference type="OrthoDB" id="10017101at2759"/>
<organism evidence="2 3">
    <name type="scientific">Passalora fulva</name>
    <name type="common">Tomato leaf mold</name>
    <name type="synonym">Cladosporium fulvum</name>
    <dbReference type="NCBI Taxonomy" id="5499"/>
    <lineage>
        <taxon>Eukaryota</taxon>
        <taxon>Fungi</taxon>
        <taxon>Dikarya</taxon>
        <taxon>Ascomycota</taxon>
        <taxon>Pezizomycotina</taxon>
        <taxon>Dothideomycetes</taxon>
        <taxon>Dothideomycetidae</taxon>
        <taxon>Mycosphaerellales</taxon>
        <taxon>Mycosphaerellaceae</taxon>
        <taxon>Fulvia</taxon>
    </lineage>
</organism>
<dbReference type="Proteomes" id="UP000756132">
    <property type="component" value="Chromosome 2"/>
</dbReference>
<reference evidence="2" key="1">
    <citation type="submission" date="2021-12" db="EMBL/GenBank/DDBJ databases">
        <authorList>
            <person name="Zaccaron A."/>
            <person name="Stergiopoulos I."/>
        </authorList>
    </citation>
    <scope>NUCLEOTIDE SEQUENCE</scope>
    <source>
        <strain evidence="2">Race5_Kim</strain>
    </source>
</reference>
<keyword evidence="3" id="KW-1185">Reference proteome</keyword>
<dbReference type="GeneID" id="71983366"/>
<evidence type="ECO:0000313" key="3">
    <source>
        <dbReference type="Proteomes" id="UP000756132"/>
    </source>
</evidence>
<sequence length="295" mass="32182">MRSWIPWRKQKGDGTLTAQGDAEVKTAANSNEERIAADHVQGKALSQCQYMIPTLLAALKADPKLKVLDVGCGSGAIAIELAQLAPEGQVTGIDISGAVLESAKVQAESRGIYNVDFVKGDACKLPFEDATFDVVCTHQAVAHFLDHVRAIKEMKRVTRKGGIICMREGDLSTARFGPGYPLLEECVKVIMEVHRMGGGTPDAGRRLKAWTLKAGVPKSSIVETHSAWTYDALEGRREYGGHWPARCTQGVFAEMARDVGVTSDRLEQYALAWSRWIQDPNASFTMMHGQIVAKV</sequence>
<dbReference type="AlphaFoldDB" id="A0A9Q8LAR5"/>
<name>A0A9Q8LAR5_PASFU</name>
<evidence type="ECO:0000313" key="2">
    <source>
        <dbReference type="EMBL" id="UJO13313.1"/>
    </source>
</evidence>
<evidence type="ECO:0000259" key="1">
    <source>
        <dbReference type="Pfam" id="PF13847"/>
    </source>
</evidence>
<dbReference type="SUPFAM" id="SSF53335">
    <property type="entry name" value="S-adenosyl-L-methionine-dependent methyltransferases"/>
    <property type="match status" value="1"/>
</dbReference>